<dbReference type="EMBL" id="VIKS01000015">
    <property type="protein sequence ID" value="TQV82886.1"/>
    <property type="molecule type" value="Genomic_DNA"/>
</dbReference>
<evidence type="ECO:0000256" key="1">
    <source>
        <dbReference type="SAM" id="Phobius"/>
    </source>
</evidence>
<proteinExistence type="predicted"/>
<evidence type="ECO:0000313" key="2">
    <source>
        <dbReference type="EMBL" id="TQV82886.1"/>
    </source>
</evidence>
<reference evidence="2 3" key="1">
    <citation type="submission" date="2019-07" db="EMBL/GenBank/DDBJ databases">
        <title>Draft genome for Aliikangiella sp. M105.</title>
        <authorList>
            <person name="Wang G."/>
        </authorList>
    </citation>
    <scope>NUCLEOTIDE SEQUENCE [LARGE SCALE GENOMIC DNA]</scope>
    <source>
        <strain evidence="2 3">M105</strain>
    </source>
</reference>
<dbReference type="AlphaFoldDB" id="A0A545U093"/>
<dbReference type="RefSeq" id="WP_142934594.1">
    <property type="nucleotide sequence ID" value="NZ_ML660171.1"/>
</dbReference>
<organism evidence="2 3">
    <name type="scientific">Aliikangiella coralliicola</name>
    <dbReference type="NCBI Taxonomy" id="2592383"/>
    <lineage>
        <taxon>Bacteria</taxon>
        <taxon>Pseudomonadati</taxon>
        <taxon>Pseudomonadota</taxon>
        <taxon>Gammaproteobacteria</taxon>
        <taxon>Oceanospirillales</taxon>
        <taxon>Pleioneaceae</taxon>
        <taxon>Aliikangiella</taxon>
    </lineage>
</organism>
<protein>
    <submittedName>
        <fullName evidence="2">Uncharacterized protein</fullName>
    </submittedName>
</protein>
<keyword evidence="1" id="KW-0472">Membrane</keyword>
<keyword evidence="3" id="KW-1185">Reference proteome</keyword>
<comment type="caution">
    <text evidence="2">The sequence shown here is derived from an EMBL/GenBank/DDBJ whole genome shotgun (WGS) entry which is preliminary data.</text>
</comment>
<keyword evidence="1" id="KW-0812">Transmembrane</keyword>
<gene>
    <name evidence="2" type="ORF">FLL46_24255</name>
</gene>
<dbReference type="Proteomes" id="UP000315439">
    <property type="component" value="Unassembled WGS sequence"/>
</dbReference>
<keyword evidence="1" id="KW-1133">Transmembrane helix</keyword>
<feature type="transmembrane region" description="Helical" evidence="1">
    <location>
        <begin position="120"/>
        <end position="138"/>
    </location>
</feature>
<feature type="transmembrane region" description="Helical" evidence="1">
    <location>
        <begin position="7"/>
        <end position="25"/>
    </location>
</feature>
<sequence>MKIPDSAIGLLAAILIALFYAGFTYPTVVIEATGSVISYTTKTKGSGFKNAEITGKRFNDWKYVMLFISFNQLRDEIDLLNSKFEDFYLNEIDGTNPSDADTEILRKYQDNLISKSQNLIYTWIGIVLFMALLIFIYIQKNKKQSK</sequence>
<name>A0A545U093_9GAMM</name>
<accession>A0A545U093</accession>
<evidence type="ECO:0000313" key="3">
    <source>
        <dbReference type="Proteomes" id="UP000315439"/>
    </source>
</evidence>